<keyword evidence="3" id="KW-0804">Transcription</keyword>
<dbReference type="SUPFAM" id="SSF52172">
    <property type="entry name" value="CheY-like"/>
    <property type="match status" value="1"/>
</dbReference>
<gene>
    <name evidence="4" type="ORF">CAK95_26400</name>
</gene>
<dbReference type="OrthoDB" id="9784719at2"/>
<protein>
    <submittedName>
        <fullName evidence="4">Uncharacterized protein</fullName>
    </submittedName>
</protein>
<keyword evidence="2" id="KW-0805">Transcription regulation</keyword>
<organism evidence="4 5">
    <name type="scientific">Pseudorhodoplanes sinuspersici</name>
    <dbReference type="NCBI Taxonomy" id="1235591"/>
    <lineage>
        <taxon>Bacteria</taxon>
        <taxon>Pseudomonadati</taxon>
        <taxon>Pseudomonadota</taxon>
        <taxon>Alphaproteobacteria</taxon>
        <taxon>Hyphomicrobiales</taxon>
        <taxon>Pseudorhodoplanes</taxon>
    </lineage>
</organism>
<name>A0A1W6ZZQ5_9HYPH</name>
<dbReference type="EMBL" id="CP021112">
    <property type="protein sequence ID" value="ARQ02235.1"/>
    <property type="molecule type" value="Genomic_DNA"/>
</dbReference>
<dbReference type="PANTHER" id="PTHR44591:SF3">
    <property type="entry name" value="RESPONSE REGULATORY DOMAIN-CONTAINING PROTEIN"/>
    <property type="match status" value="1"/>
</dbReference>
<dbReference type="SMART" id="SM00448">
    <property type="entry name" value="REC"/>
    <property type="match status" value="1"/>
</dbReference>
<dbReference type="InterPro" id="IPR050595">
    <property type="entry name" value="Bact_response_regulator"/>
</dbReference>
<evidence type="ECO:0000256" key="1">
    <source>
        <dbReference type="ARBA" id="ARBA00022553"/>
    </source>
</evidence>
<dbReference type="PANTHER" id="PTHR44591">
    <property type="entry name" value="STRESS RESPONSE REGULATOR PROTEIN 1"/>
    <property type="match status" value="1"/>
</dbReference>
<dbReference type="STRING" id="1235591.CAK95_26400"/>
<keyword evidence="1" id="KW-0597">Phosphoprotein</keyword>
<sequence>MSLGRILVVEDEILIRMLAVDMLLDLGHEADEAGTASEALEMLKAPGAIYGLVLLDLGLPDKRGDDLVREIRHSHADLPLLVASGEDQSEVKARLQEFAPIGFLGKPYDLDGMKANIDRLTASGV</sequence>
<dbReference type="AlphaFoldDB" id="A0A1W6ZZQ5"/>
<dbReference type="KEGG" id="psin:CAK95_26400"/>
<evidence type="ECO:0000313" key="5">
    <source>
        <dbReference type="Proteomes" id="UP000194137"/>
    </source>
</evidence>
<proteinExistence type="predicted"/>
<dbReference type="GO" id="GO:0000160">
    <property type="term" value="P:phosphorelay signal transduction system"/>
    <property type="evidence" value="ECO:0007669"/>
    <property type="project" value="InterPro"/>
</dbReference>
<evidence type="ECO:0000256" key="2">
    <source>
        <dbReference type="ARBA" id="ARBA00023015"/>
    </source>
</evidence>
<evidence type="ECO:0000256" key="3">
    <source>
        <dbReference type="ARBA" id="ARBA00023163"/>
    </source>
</evidence>
<accession>A0A1W6ZZQ5</accession>
<dbReference type="RefSeq" id="WP_086090666.1">
    <property type="nucleotide sequence ID" value="NZ_CP021112.1"/>
</dbReference>
<dbReference type="Proteomes" id="UP000194137">
    <property type="component" value="Chromosome"/>
</dbReference>
<dbReference type="InterPro" id="IPR011006">
    <property type="entry name" value="CheY-like_superfamily"/>
</dbReference>
<dbReference type="Pfam" id="PF00072">
    <property type="entry name" value="Response_reg"/>
    <property type="match status" value="1"/>
</dbReference>
<dbReference type="CDD" id="cd00156">
    <property type="entry name" value="REC"/>
    <property type="match status" value="1"/>
</dbReference>
<dbReference type="InterPro" id="IPR001789">
    <property type="entry name" value="Sig_transdc_resp-reg_receiver"/>
</dbReference>
<dbReference type="Gene3D" id="3.40.50.2300">
    <property type="match status" value="1"/>
</dbReference>
<evidence type="ECO:0000313" key="4">
    <source>
        <dbReference type="EMBL" id="ARQ02235.1"/>
    </source>
</evidence>
<dbReference type="PROSITE" id="PS50110">
    <property type="entry name" value="RESPONSE_REGULATORY"/>
    <property type="match status" value="1"/>
</dbReference>
<keyword evidence="5" id="KW-1185">Reference proteome</keyword>
<reference evidence="4 5" key="1">
    <citation type="submission" date="2017-05" db="EMBL/GenBank/DDBJ databases">
        <title>Full genome sequence of Pseudorhodoplanes sinuspersici.</title>
        <authorList>
            <person name="Dastgheib S.M.M."/>
            <person name="Shavandi M."/>
            <person name="Tirandaz H."/>
        </authorList>
    </citation>
    <scope>NUCLEOTIDE SEQUENCE [LARGE SCALE GENOMIC DNA]</scope>
    <source>
        <strain evidence="4 5">RIPI110</strain>
    </source>
</reference>